<dbReference type="Gene3D" id="3.30.420.40">
    <property type="match status" value="2"/>
</dbReference>
<evidence type="ECO:0000259" key="1">
    <source>
        <dbReference type="Pfam" id="PF01869"/>
    </source>
</evidence>
<dbReference type="OrthoDB" id="9816014at2"/>
<dbReference type="CDD" id="cd24082">
    <property type="entry name" value="ASKHA_NBD_GspK-like"/>
    <property type="match status" value="1"/>
</dbReference>
<dbReference type="AlphaFoldDB" id="A0A0N0LWT1"/>
<comment type="caution">
    <text evidence="2">The sequence shown here is derived from an EMBL/GenBank/DDBJ whole genome shotgun (WGS) entry which is preliminary data.</text>
</comment>
<dbReference type="RefSeq" id="WP_054205651.1">
    <property type="nucleotide sequence ID" value="NZ_LHPH01000024.1"/>
</dbReference>
<gene>
    <name evidence="2" type="ORF">ADS77_17160</name>
</gene>
<protein>
    <submittedName>
        <fullName evidence="2">ATPase</fullName>
    </submittedName>
</protein>
<dbReference type="PANTHER" id="PTHR43190">
    <property type="entry name" value="N-ACETYL-D-GLUCOSAMINE KINASE"/>
    <property type="match status" value="1"/>
</dbReference>
<dbReference type="SUPFAM" id="SSF53067">
    <property type="entry name" value="Actin-like ATPase domain"/>
    <property type="match status" value="2"/>
</dbReference>
<dbReference type="Pfam" id="PF01869">
    <property type="entry name" value="BcrAD_BadFG"/>
    <property type="match status" value="1"/>
</dbReference>
<dbReference type="Proteomes" id="UP000037848">
    <property type="component" value="Unassembled WGS sequence"/>
</dbReference>
<keyword evidence="3" id="KW-1185">Reference proteome</keyword>
<name>A0A0N0LWT1_9GAMM</name>
<organism evidence="2 3">
    <name type="scientific">Pseudoalteromonas porphyrae</name>
    <dbReference type="NCBI Taxonomy" id="187330"/>
    <lineage>
        <taxon>Bacteria</taxon>
        <taxon>Pseudomonadati</taxon>
        <taxon>Pseudomonadota</taxon>
        <taxon>Gammaproteobacteria</taxon>
        <taxon>Alteromonadales</taxon>
        <taxon>Pseudoalteromonadaceae</taxon>
        <taxon>Pseudoalteromonas</taxon>
    </lineage>
</organism>
<feature type="domain" description="ATPase BadF/BadG/BcrA/BcrD type" evidence="1">
    <location>
        <begin position="13"/>
        <end position="287"/>
    </location>
</feature>
<dbReference type="InterPro" id="IPR043129">
    <property type="entry name" value="ATPase_NBD"/>
</dbReference>
<proteinExistence type="predicted"/>
<dbReference type="InterPro" id="IPR002731">
    <property type="entry name" value="ATPase_BadF"/>
</dbReference>
<evidence type="ECO:0000313" key="2">
    <source>
        <dbReference type="EMBL" id="KPH59099.1"/>
    </source>
</evidence>
<evidence type="ECO:0000313" key="3">
    <source>
        <dbReference type="Proteomes" id="UP000037848"/>
    </source>
</evidence>
<dbReference type="InterPro" id="IPR052519">
    <property type="entry name" value="Euk-type_GlcNAc_Kinase"/>
</dbReference>
<dbReference type="EMBL" id="LHPH01000024">
    <property type="protein sequence ID" value="KPH59099.1"/>
    <property type="molecule type" value="Genomic_DNA"/>
</dbReference>
<accession>A0A0N0LWT1</accession>
<reference evidence="2 3" key="1">
    <citation type="submission" date="2015-08" db="EMBL/GenBank/DDBJ databases">
        <title>Draft Genome Sequence of Pseudoalteromonas porphyrae UCD-SED14.</title>
        <authorList>
            <person name="Coil D.A."/>
            <person name="Jospin G."/>
            <person name="Lee R.D."/>
            <person name="Eisen J.A."/>
        </authorList>
    </citation>
    <scope>NUCLEOTIDE SEQUENCE [LARGE SCALE GENOMIC DNA]</scope>
    <source>
        <strain evidence="2 3">UCD-SED14</strain>
    </source>
</reference>
<dbReference type="PANTHER" id="PTHR43190:SF3">
    <property type="entry name" value="N-ACETYL-D-GLUCOSAMINE KINASE"/>
    <property type="match status" value="1"/>
</dbReference>
<dbReference type="NCBIfam" id="NF046058">
    <property type="entry name" value="NagK_SO3507"/>
    <property type="match status" value="1"/>
</dbReference>
<sequence>MMAKSANKDQLFIGIDGGGTKCRATIYSAQHGVLGTGLGGPANPLHGLERTLESIMVSTQLAMRDAGLQLETVHQVYAGLGLAGVNLPSLYEKISEWEHPFKQMFLTTDLHTACIGAHEGGDGAVIITGTGSCGFSHVKGQSVNYGGHGFALGDKGSGAWMGLEAIKAALVDIDGLGPHTAISNVIKNHFNTDTAMGIAEQMAGQPSSSYAKLARYVFDAAHEGDVIALAIVKEGADYVSKLAHRLLENNPPRLSMIGGLAEPLNKWLDPAIAKLVEVPKQPPEMGAIYFAQQSVLEQNQKVAL</sequence>
<dbReference type="PATRIC" id="fig|187330.3.peg.2081"/>
<dbReference type="STRING" id="187330.AMS58_13910"/>